<dbReference type="PANTHER" id="PTHR30437:SF5">
    <property type="entry name" value="REGULATOR OF NUCLEOSIDE DIPHOSPHATE KINASE"/>
    <property type="match status" value="1"/>
</dbReference>
<dbReference type="Pfam" id="PF14760">
    <property type="entry name" value="Rnk_N"/>
    <property type="match status" value="1"/>
</dbReference>
<dbReference type="InterPro" id="IPR036953">
    <property type="entry name" value="GreA/GreB_C_sf"/>
</dbReference>
<dbReference type="EMBL" id="AWXZ01000031">
    <property type="protein sequence ID" value="ESR24544.1"/>
    <property type="molecule type" value="Genomic_DNA"/>
</dbReference>
<organism evidence="3 4">
    <name type="scientific">Lutibaculum baratangense AMV1</name>
    <dbReference type="NCBI Taxonomy" id="631454"/>
    <lineage>
        <taxon>Bacteria</taxon>
        <taxon>Pseudomonadati</taxon>
        <taxon>Pseudomonadota</taxon>
        <taxon>Alphaproteobacteria</taxon>
        <taxon>Hyphomicrobiales</taxon>
        <taxon>Tepidamorphaceae</taxon>
        <taxon>Lutibaculum</taxon>
    </lineage>
</organism>
<dbReference type="NCBIfam" id="NF004396">
    <property type="entry name" value="PRK05753.1"/>
    <property type="match status" value="1"/>
</dbReference>
<dbReference type="GO" id="GO:0070063">
    <property type="term" value="F:RNA polymerase binding"/>
    <property type="evidence" value="ECO:0007669"/>
    <property type="project" value="InterPro"/>
</dbReference>
<dbReference type="Gene3D" id="3.10.50.30">
    <property type="entry name" value="Transcription elongation factor, GreA/GreB, C-terminal domain"/>
    <property type="match status" value="1"/>
</dbReference>
<dbReference type="PIRSF" id="PIRSF006092">
    <property type="entry name" value="GreA_GreB"/>
    <property type="match status" value="1"/>
</dbReference>
<evidence type="ECO:0000259" key="1">
    <source>
        <dbReference type="Pfam" id="PF01272"/>
    </source>
</evidence>
<comment type="caution">
    <text evidence="3">The sequence shown here is derived from an EMBL/GenBank/DDBJ whole genome shotgun (WGS) entry which is preliminary data.</text>
</comment>
<evidence type="ECO:0000259" key="2">
    <source>
        <dbReference type="Pfam" id="PF14760"/>
    </source>
</evidence>
<dbReference type="InterPro" id="IPR029462">
    <property type="entry name" value="Rnk_N"/>
</dbReference>
<dbReference type="STRING" id="631454.N177_2378"/>
<keyword evidence="3" id="KW-0418">Kinase</keyword>
<accession>V4RGR2</accession>
<protein>
    <submittedName>
        <fullName evidence="3">Regulator of nucleoside diphosphate kinase</fullName>
    </submittedName>
</protein>
<keyword evidence="4" id="KW-1185">Reference proteome</keyword>
<dbReference type="InterPro" id="IPR001437">
    <property type="entry name" value="Tscrpt_elong_fac_GreA/B_C"/>
</dbReference>
<feature type="domain" description="Regulator of nucleoside diphosphate kinase N-terminal" evidence="2">
    <location>
        <begin position="9"/>
        <end position="38"/>
    </location>
</feature>
<dbReference type="GO" id="GO:0006354">
    <property type="term" value="P:DNA-templated transcription elongation"/>
    <property type="evidence" value="ECO:0007669"/>
    <property type="project" value="TreeGrafter"/>
</dbReference>
<dbReference type="SUPFAM" id="SSF54534">
    <property type="entry name" value="FKBP-like"/>
    <property type="match status" value="1"/>
</dbReference>
<reference evidence="3 4" key="1">
    <citation type="journal article" date="2014" name="Genome Announc.">
        <title>Draft Genome Sequence of Lutibaculum baratangense Strain AMV1T, Isolated from a Mud Volcano in Andamans, India.</title>
        <authorList>
            <person name="Singh A."/>
            <person name="Sreenivas A."/>
            <person name="Sathyanarayana Reddy G."/>
            <person name="Pinnaka A.K."/>
            <person name="Shivaji S."/>
        </authorList>
    </citation>
    <scope>NUCLEOTIDE SEQUENCE [LARGE SCALE GENOMIC DNA]</scope>
    <source>
        <strain evidence="3 4">AMV1</strain>
    </source>
</reference>
<dbReference type="PANTHER" id="PTHR30437">
    <property type="entry name" value="TRANSCRIPTION ELONGATION FACTOR GREA"/>
    <property type="match status" value="1"/>
</dbReference>
<dbReference type="Pfam" id="PF01272">
    <property type="entry name" value="GreA_GreB"/>
    <property type="match status" value="1"/>
</dbReference>
<gene>
    <name evidence="3" type="ORF">N177_2378</name>
</gene>
<sequence>MYLDSTYVDQLQALASAAQLRQPEVADRLLHEIERATILRREDLPGNVVNIGSNVTFRDEVSQRVQTVRVVLPGEADIAQRRISVLTPMGAALIGLAEGALIAWDTRTGETRHLTVLSVEADRA</sequence>
<dbReference type="Proteomes" id="UP000017819">
    <property type="component" value="Unassembled WGS sequence"/>
</dbReference>
<evidence type="ECO:0000313" key="3">
    <source>
        <dbReference type="EMBL" id="ESR24544.1"/>
    </source>
</evidence>
<name>V4RGR2_9HYPH</name>
<dbReference type="InterPro" id="IPR023459">
    <property type="entry name" value="Tscrpt_elong_fac_GreA/B_fam"/>
</dbReference>
<keyword evidence="3" id="KW-0808">Transferase</keyword>
<dbReference type="GO" id="GO:0016301">
    <property type="term" value="F:kinase activity"/>
    <property type="evidence" value="ECO:0007669"/>
    <property type="project" value="UniProtKB-KW"/>
</dbReference>
<evidence type="ECO:0000313" key="4">
    <source>
        <dbReference type="Proteomes" id="UP000017819"/>
    </source>
</evidence>
<dbReference type="GO" id="GO:0003677">
    <property type="term" value="F:DNA binding"/>
    <property type="evidence" value="ECO:0007669"/>
    <property type="project" value="InterPro"/>
</dbReference>
<proteinExistence type="predicted"/>
<dbReference type="AlphaFoldDB" id="V4RGR2"/>
<dbReference type="PATRIC" id="fig|631454.5.peg.2346"/>
<feature type="domain" description="Transcription elongation factor GreA/GreB C-terminal" evidence="1">
    <location>
        <begin position="45"/>
        <end position="120"/>
    </location>
</feature>
<dbReference type="eggNOG" id="COG0782">
    <property type="taxonomic scope" value="Bacteria"/>
</dbReference>
<dbReference type="GO" id="GO:0032784">
    <property type="term" value="P:regulation of DNA-templated transcription elongation"/>
    <property type="evidence" value="ECO:0007669"/>
    <property type="project" value="InterPro"/>
</dbReference>